<proteinExistence type="inferred from homology"/>
<evidence type="ECO:0000256" key="3">
    <source>
        <dbReference type="ARBA" id="ARBA00022729"/>
    </source>
</evidence>
<dbReference type="InterPro" id="IPR017946">
    <property type="entry name" value="PLC-like_Pdiesterase_TIM-brl"/>
</dbReference>
<comment type="catalytic activity">
    <reaction evidence="6">
        <text>a sn-glycero-3-phosphodiester + H2O = an alcohol + sn-glycerol 3-phosphate + H(+)</text>
        <dbReference type="Rhea" id="RHEA:12969"/>
        <dbReference type="ChEBI" id="CHEBI:15377"/>
        <dbReference type="ChEBI" id="CHEBI:15378"/>
        <dbReference type="ChEBI" id="CHEBI:30879"/>
        <dbReference type="ChEBI" id="CHEBI:57597"/>
        <dbReference type="ChEBI" id="CHEBI:83408"/>
        <dbReference type="EC" id="3.1.4.46"/>
    </reaction>
</comment>
<organism evidence="9 10">
    <name type="scientific">Coemansia reversa (strain ATCC 12441 / NRRL 1564)</name>
    <dbReference type="NCBI Taxonomy" id="763665"/>
    <lineage>
        <taxon>Eukaryota</taxon>
        <taxon>Fungi</taxon>
        <taxon>Fungi incertae sedis</taxon>
        <taxon>Zoopagomycota</taxon>
        <taxon>Kickxellomycotina</taxon>
        <taxon>Kickxellomycetes</taxon>
        <taxon>Kickxellales</taxon>
        <taxon>Kickxellaceae</taxon>
        <taxon>Coemansia</taxon>
    </lineage>
</organism>
<dbReference type="InterPro" id="IPR030395">
    <property type="entry name" value="GP_PDE_dom"/>
</dbReference>
<evidence type="ECO:0000256" key="6">
    <source>
        <dbReference type="ARBA" id="ARBA00047512"/>
    </source>
</evidence>
<dbReference type="OrthoDB" id="1058301at2759"/>
<gene>
    <name evidence="9" type="ORF">COEREDRAFT_17295</name>
</gene>
<keyword evidence="4" id="KW-0319">Glycerol metabolism</keyword>
<comment type="similarity">
    <text evidence="1">Belongs to the glycerophosphoryl diester phosphodiesterase family.</text>
</comment>
<dbReference type="Proteomes" id="UP000242474">
    <property type="component" value="Unassembled WGS sequence"/>
</dbReference>
<dbReference type="STRING" id="763665.A0A2G5B4A6"/>
<accession>A0A2G5B4A6</accession>
<dbReference type="AlphaFoldDB" id="A0A2G5B4A6"/>
<dbReference type="GO" id="GO:0006629">
    <property type="term" value="P:lipid metabolic process"/>
    <property type="evidence" value="ECO:0007669"/>
    <property type="project" value="InterPro"/>
</dbReference>
<dbReference type="GO" id="GO:0006071">
    <property type="term" value="P:glycerol metabolic process"/>
    <property type="evidence" value="ECO:0007669"/>
    <property type="project" value="UniProtKB-KW"/>
</dbReference>
<evidence type="ECO:0000259" key="8">
    <source>
        <dbReference type="PROSITE" id="PS51704"/>
    </source>
</evidence>
<evidence type="ECO:0000256" key="5">
    <source>
        <dbReference type="ARBA" id="ARBA00022801"/>
    </source>
</evidence>
<evidence type="ECO:0000256" key="4">
    <source>
        <dbReference type="ARBA" id="ARBA00022798"/>
    </source>
</evidence>
<dbReference type="PANTHER" id="PTHR43620">
    <property type="entry name" value="GLYCEROPHOSPHORYL DIESTER PHOSPHODIESTERASE"/>
    <property type="match status" value="1"/>
</dbReference>
<name>A0A2G5B4A6_COERN</name>
<dbReference type="PROSITE" id="PS51704">
    <property type="entry name" value="GP_PDE"/>
    <property type="match status" value="1"/>
</dbReference>
<sequence length="437" mass="50482">MVTLRVVLLGILVIVGATGTVVFLGGWQKFQEGSQTLYTQFANNNIQNWNTLSEKPTQLIGHRGEKAFMPEHSRASYWQAGLENADWIEPDLGLTKDGHLVVNHNEWLGESTNIAEIPELAHLRTNRTWVDNGKLVNIKSEWFIFDMTLEQVKKVRIRQDARYLWRPQHFNDIFEVLTFEEYLQLMRNLTVDLGKPFGVIPELKSPKLYNQGRSYPRFFEDRAILTLNHYGWADITAEINRTAHEDLKFSPLIEIPKETILGPAAWQSFDLDTAEYLAEHTNNVPVVFLCEDLPWVFTPHGLDYLANFARIVSFWKDVFVAGAESFFLAKNVTWDVEEIQRMGGFIAPQNLAHEIHSRNMAFSAYTFYDSRQEMGYLCQRQQDQQVSDPRDRLVACPKSRTEELSLFFSLGADYLFVENIVEASNIRTQFNDSCRNL</sequence>
<feature type="transmembrane region" description="Helical" evidence="7">
    <location>
        <begin position="6"/>
        <end position="27"/>
    </location>
</feature>
<dbReference type="GO" id="GO:0008889">
    <property type="term" value="F:glycerophosphodiester phosphodiesterase activity"/>
    <property type="evidence" value="ECO:0007669"/>
    <property type="project" value="UniProtKB-EC"/>
</dbReference>
<protein>
    <recommendedName>
        <fullName evidence="2">glycerophosphodiester phosphodiesterase</fullName>
        <ecNumber evidence="2">3.1.4.46</ecNumber>
    </recommendedName>
</protein>
<dbReference type="Pfam" id="PF03009">
    <property type="entry name" value="GDPD"/>
    <property type="match status" value="1"/>
</dbReference>
<evidence type="ECO:0000313" key="9">
    <source>
        <dbReference type="EMBL" id="PIA13821.1"/>
    </source>
</evidence>
<keyword evidence="10" id="KW-1185">Reference proteome</keyword>
<dbReference type="Gene3D" id="3.20.20.190">
    <property type="entry name" value="Phosphatidylinositol (PI) phosphodiesterase"/>
    <property type="match status" value="1"/>
</dbReference>
<reference evidence="9 10" key="1">
    <citation type="journal article" date="2015" name="Genome Biol. Evol.">
        <title>Phylogenomic analyses indicate that early fungi evolved digesting cell walls of algal ancestors of land plants.</title>
        <authorList>
            <person name="Chang Y."/>
            <person name="Wang S."/>
            <person name="Sekimoto S."/>
            <person name="Aerts A.L."/>
            <person name="Choi C."/>
            <person name="Clum A."/>
            <person name="LaButti K.M."/>
            <person name="Lindquist E.A."/>
            <person name="Yee Ngan C."/>
            <person name="Ohm R.A."/>
            <person name="Salamov A.A."/>
            <person name="Grigoriev I.V."/>
            <person name="Spatafora J.W."/>
            <person name="Berbee M.L."/>
        </authorList>
    </citation>
    <scope>NUCLEOTIDE SEQUENCE [LARGE SCALE GENOMIC DNA]</scope>
    <source>
        <strain evidence="9 10">NRRL 1564</strain>
    </source>
</reference>
<keyword evidence="7" id="KW-1133">Transmembrane helix</keyword>
<keyword evidence="3" id="KW-0732">Signal</keyword>
<dbReference type="EMBL" id="KZ303526">
    <property type="protein sequence ID" value="PIA13821.1"/>
    <property type="molecule type" value="Genomic_DNA"/>
</dbReference>
<feature type="domain" description="GP-PDE" evidence="8">
    <location>
        <begin position="57"/>
        <end position="397"/>
    </location>
</feature>
<evidence type="ECO:0000313" key="10">
    <source>
        <dbReference type="Proteomes" id="UP000242474"/>
    </source>
</evidence>
<evidence type="ECO:0000256" key="2">
    <source>
        <dbReference type="ARBA" id="ARBA00012247"/>
    </source>
</evidence>
<evidence type="ECO:0000256" key="7">
    <source>
        <dbReference type="SAM" id="Phobius"/>
    </source>
</evidence>
<keyword evidence="7" id="KW-0472">Membrane</keyword>
<dbReference type="PANTHER" id="PTHR43620:SF7">
    <property type="entry name" value="GLYCEROPHOSPHODIESTER PHOSPHODIESTERASE GDPD5-RELATED"/>
    <property type="match status" value="1"/>
</dbReference>
<evidence type="ECO:0000256" key="1">
    <source>
        <dbReference type="ARBA" id="ARBA00007277"/>
    </source>
</evidence>
<dbReference type="SUPFAM" id="SSF51695">
    <property type="entry name" value="PLC-like phosphodiesterases"/>
    <property type="match status" value="1"/>
</dbReference>
<dbReference type="EC" id="3.1.4.46" evidence="2"/>
<keyword evidence="5" id="KW-0378">Hydrolase</keyword>
<keyword evidence="7" id="KW-0812">Transmembrane</keyword>